<name>A0A369USH6_9GAMM</name>
<comment type="caution">
    <text evidence="1">The sequence shown here is derived from an EMBL/GenBank/DDBJ whole genome shotgun (WGS) entry which is preliminary data.</text>
</comment>
<evidence type="ECO:0000313" key="1">
    <source>
        <dbReference type="EMBL" id="RDD83471.1"/>
    </source>
</evidence>
<sequence>MEIKDRAEVTGYGFNWHADPDTVKCIKMTPALVASFKSCIRREQGDSQTGTIKFQCDASGDKSYLIAATLKQCQDAKDTMAANAP</sequence>
<dbReference type="EMBL" id="QQAH01000001">
    <property type="protein sequence ID" value="RDD83471.1"/>
    <property type="molecule type" value="Genomic_DNA"/>
</dbReference>
<dbReference type="Proteomes" id="UP000253782">
    <property type="component" value="Unassembled WGS sequence"/>
</dbReference>
<evidence type="ECO:0000313" key="2">
    <source>
        <dbReference type="Proteomes" id="UP000253782"/>
    </source>
</evidence>
<organism evidence="1 2">
    <name type="scientific">Dyella tabacisoli</name>
    <dbReference type="NCBI Taxonomy" id="2282381"/>
    <lineage>
        <taxon>Bacteria</taxon>
        <taxon>Pseudomonadati</taxon>
        <taxon>Pseudomonadota</taxon>
        <taxon>Gammaproteobacteria</taxon>
        <taxon>Lysobacterales</taxon>
        <taxon>Rhodanobacteraceae</taxon>
        <taxon>Dyella</taxon>
    </lineage>
</organism>
<protein>
    <submittedName>
        <fullName evidence="1">Uncharacterized protein</fullName>
    </submittedName>
</protein>
<keyword evidence="2" id="KW-1185">Reference proteome</keyword>
<accession>A0A369USH6</accession>
<reference evidence="1 2" key="1">
    <citation type="submission" date="2018-07" db="EMBL/GenBank/DDBJ databases">
        <title>Dyella tabacisoli L4-6T, whole genome shotgun sequence.</title>
        <authorList>
            <person name="Zhou X.-K."/>
            <person name="Li W.-J."/>
            <person name="Duan Y.-Q."/>
        </authorList>
    </citation>
    <scope>NUCLEOTIDE SEQUENCE [LARGE SCALE GENOMIC DNA]</scope>
    <source>
        <strain evidence="1 2">L4-6</strain>
    </source>
</reference>
<gene>
    <name evidence="1" type="ORF">DVJ77_02520</name>
</gene>
<dbReference type="AlphaFoldDB" id="A0A369USH6"/>
<proteinExistence type="predicted"/>